<evidence type="ECO:0000313" key="3">
    <source>
        <dbReference type="Proteomes" id="UP000242850"/>
    </source>
</evidence>
<dbReference type="PANTHER" id="PTHR45569">
    <property type="entry name" value="SENSOR PROTEIN KDPD"/>
    <property type="match status" value="1"/>
</dbReference>
<gene>
    <name evidence="2" type="ORF">SAMN05660865_00419</name>
</gene>
<keyword evidence="3" id="KW-1185">Reference proteome</keyword>
<organism evidence="2 3">
    <name type="scientific">Caloramator fervidus</name>
    <dbReference type="NCBI Taxonomy" id="29344"/>
    <lineage>
        <taxon>Bacteria</taxon>
        <taxon>Bacillati</taxon>
        <taxon>Bacillota</taxon>
        <taxon>Clostridia</taxon>
        <taxon>Eubacteriales</taxon>
        <taxon>Clostridiaceae</taxon>
        <taxon>Caloramator</taxon>
    </lineage>
</organism>
<proteinExistence type="predicted"/>
<dbReference type="GO" id="GO:0000155">
    <property type="term" value="F:phosphorelay sensor kinase activity"/>
    <property type="evidence" value="ECO:0007669"/>
    <property type="project" value="TreeGrafter"/>
</dbReference>
<dbReference type="GO" id="GO:0005886">
    <property type="term" value="C:plasma membrane"/>
    <property type="evidence" value="ECO:0007669"/>
    <property type="project" value="TreeGrafter"/>
</dbReference>
<evidence type="ECO:0000313" key="2">
    <source>
        <dbReference type="EMBL" id="SEF51927.1"/>
    </source>
</evidence>
<dbReference type="Gene3D" id="3.40.50.620">
    <property type="entry name" value="HUPs"/>
    <property type="match status" value="1"/>
</dbReference>
<sequence>MNNLKNILVCVTQQKTCERLIKRGVELKDNKQSEIYVLHVAKEGDNFLNTPYQDDALEYLFDISKENGASMTILRSNYIAKTIADFAKKNNIHKIVLGASPLDYKSSIIEELKKLLPDVEFHIVGLKGP</sequence>
<dbReference type="InterPro" id="IPR052023">
    <property type="entry name" value="Histidine_kinase_KdpD"/>
</dbReference>
<dbReference type="InterPro" id="IPR014729">
    <property type="entry name" value="Rossmann-like_a/b/a_fold"/>
</dbReference>
<dbReference type="Proteomes" id="UP000242850">
    <property type="component" value="Unassembled WGS sequence"/>
</dbReference>
<dbReference type="Pfam" id="PF00582">
    <property type="entry name" value="Usp"/>
    <property type="match status" value="1"/>
</dbReference>
<feature type="domain" description="UspA" evidence="1">
    <location>
        <begin position="5"/>
        <end position="101"/>
    </location>
</feature>
<name>A0A1H5SQ88_9CLOT</name>
<dbReference type="OrthoDB" id="1707003at2"/>
<protein>
    <submittedName>
        <fullName evidence="2">Universal stress protein family protein</fullName>
    </submittedName>
</protein>
<dbReference type="RefSeq" id="WP_103895434.1">
    <property type="nucleotide sequence ID" value="NZ_FNUK01000003.1"/>
</dbReference>
<dbReference type="SUPFAM" id="SSF52402">
    <property type="entry name" value="Adenine nucleotide alpha hydrolases-like"/>
    <property type="match status" value="1"/>
</dbReference>
<dbReference type="AlphaFoldDB" id="A0A1H5SQ88"/>
<evidence type="ECO:0000259" key="1">
    <source>
        <dbReference type="Pfam" id="PF00582"/>
    </source>
</evidence>
<dbReference type="EMBL" id="FNUK01000003">
    <property type="protein sequence ID" value="SEF51927.1"/>
    <property type="molecule type" value="Genomic_DNA"/>
</dbReference>
<dbReference type="PANTHER" id="PTHR45569:SF1">
    <property type="entry name" value="SENSOR PROTEIN KDPD"/>
    <property type="match status" value="1"/>
</dbReference>
<reference evidence="3" key="1">
    <citation type="submission" date="2016-10" db="EMBL/GenBank/DDBJ databases">
        <authorList>
            <person name="Varghese N."/>
            <person name="Submissions S."/>
        </authorList>
    </citation>
    <scope>NUCLEOTIDE SEQUENCE [LARGE SCALE GENOMIC DNA]</scope>
    <source>
        <strain evidence="3">DSM 5463</strain>
    </source>
</reference>
<accession>A0A1H5SQ88</accession>
<dbReference type="InterPro" id="IPR006016">
    <property type="entry name" value="UspA"/>
</dbReference>